<reference evidence="4" key="2">
    <citation type="journal article" date="2012" name="G3 (Bethesda)">
        <title>Pichia sorbitophila, an interspecies yeast hybrid reveals early steps of genome resolution following polyploidization.</title>
        <authorList>
            <person name="Leh Louis V."/>
            <person name="Despons L."/>
            <person name="Friedrich A."/>
            <person name="Martin T."/>
            <person name="Durrens P."/>
            <person name="Casaregola S."/>
            <person name="Neuveglise C."/>
            <person name="Fairhead C."/>
            <person name="Marck C."/>
            <person name="Cruz J.A."/>
            <person name="Straub M.L."/>
            <person name="Kugler V."/>
            <person name="Sacerdot C."/>
            <person name="Uzunov Z."/>
            <person name="Thierry A."/>
            <person name="Weiss S."/>
            <person name="Bleykasten C."/>
            <person name="De Montigny J."/>
            <person name="Jacques N."/>
            <person name="Jung P."/>
            <person name="Lemaire M."/>
            <person name="Mallet S."/>
            <person name="Morel G."/>
            <person name="Richard G.F."/>
            <person name="Sarkar A."/>
            <person name="Savel G."/>
            <person name="Schacherer J."/>
            <person name="Seret M.L."/>
            <person name="Talla E."/>
            <person name="Samson G."/>
            <person name="Jubin C."/>
            <person name="Poulain J."/>
            <person name="Vacherie B."/>
            <person name="Barbe V."/>
            <person name="Pelletier E."/>
            <person name="Sherman D.J."/>
            <person name="Westhof E."/>
            <person name="Weissenbach J."/>
            <person name="Baret P.V."/>
            <person name="Wincker P."/>
            <person name="Gaillardin C."/>
            <person name="Dujon B."/>
            <person name="Souciet J.L."/>
        </authorList>
    </citation>
    <scope>NUCLEOTIDE SEQUENCE [LARGE SCALE GENOMIC DNA]</scope>
    <source>
        <strain evidence="4">ATCC MYA-4447 / BCRC 22081 / CBS 7064 / NBRC 10061 / NRRL Y-12695</strain>
    </source>
</reference>
<protein>
    <submittedName>
        <fullName evidence="2">Piso0_003042 protein</fullName>
    </submittedName>
</protein>
<dbReference type="Proteomes" id="UP000005222">
    <property type="component" value="Chromosome G"/>
</dbReference>
<reference evidence="2" key="1">
    <citation type="submission" date="2011-10" db="EMBL/GenBank/DDBJ databases">
        <authorList>
            <person name="Genoscope - CEA"/>
        </authorList>
    </citation>
    <scope>NUCLEOTIDE SEQUENCE</scope>
</reference>
<evidence type="ECO:0000313" key="2">
    <source>
        <dbReference type="EMBL" id="CCE79949.1"/>
    </source>
</evidence>
<dbReference type="EMBL" id="FO082053">
    <property type="protein sequence ID" value="CCE79949.1"/>
    <property type="molecule type" value="Genomic_DNA"/>
</dbReference>
<evidence type="ECO:0000256" key="1">
    <source>
        <dbReference type="SAM" id="MobiDB-lite"/>
    </source>
</evidence>
<sequence>MQRRFCLAIECKDNASNEPQTAFLVDLNKCEPQEVRQNGYRLLVASDPGSPIENPVKEDQSDAPRDSQAATSRRYSLCDLNTLDSEGSEESSPVRNKSTKLCCDDDVNESKPDVESPIFPSSFPQARRHNRRRSVALKFQSPKFYPDAEPPGSSF</sequence>
<dbReference type="InterPro" id="IPR031426">
    <property type="entry name" value="DUF4667"/>
</dbReference>
<dbReference type="EMBL" id="FO082052">
    <property type="protein sequence ID" value="CCE80714.1"/>
    <property type="molecule type" value="Genomic_DNA"/>
</dbReference>
<evidence type="ECO:0000313" key="4">
    <source>
        <dbReference type="Proteomes" id="UP000005222"/>
    </source>
</evidence>
<feature type="region of interest" description="Disordered" evidence="1">
    <location>
        <begin position="44"/>
        <end position="155"/>
    </location>
</feature>
<feature type="compositionally biased region" description="Polar residues" evidence="1">
    <location>
        <begin position="82"/>
        <end position="96"/>
    </location>
</feature>
<dbReference type="HOGENOM" id="CLU_1602673_0_0_1"/>
<feature type="compositionally biased region" description="Basic residues" evidence="1">
    <location>
        <begin position="126"/>
        <end position="135"/>
    </location>
</feature>
<dbReference type="Proteomes" id="UP000005222">
    <property type="component" value="Chromosome H"/>
</dbReference>
<keyword evidence="4" id="KW-1185">Reference proteome</keyword>
<gene>
    <name evidence="2" type="primary">Piso0_003042</name>
    <name evidence="2" type="ORF">GNLVRS01_PISO0G03614g</name>
    <name evidence="3" type="ORF">GNLVRS01_PISO0H03615g</name>
</gene>
<proteinExistence type="predicted"/>
<accession>G8YK69</accession>
<dbReference type="Pfam" id="PF15700">
    <property type="entry name" value="DUF4667"/>
    <property type="match status" value="1"/>
</dbReference>
<evidence type="ECO:0000313" key="3">
    <source>
        <dbReference type="EMBL" id="CCE80714.1"/>
    </source>
</evidence>
<feature type="compositionally biased region" description="Basic and acidic residues" evidence="1">
    <location>
        <begin position="55"/>
        <end position="65"/>
    </location>
</feature>
<dbReference type="InParanoid" id="G8YK69"/>
<organism evidence="2 4">
    <name type="scientific">Pichia sorbitophila (strain ATCC MYA-4447 / BCRC 22081 / CBS 7064 / NBRC 10061 / NRRL Y-12695)</name>
    <name type="common">Hybrid yeast</name>
    <dbReference type="NCBI Taxonomy" id="559304"/>
    <lineage>
        <taxon>Eukaryota</taxon>
        <taxon>Fungi</taxon>
        <taxon>Dikarya</taxon>
        <taxon>Ascomycota</taxon>
        <taxon>Saccharomycotina</taxon>
        <taxon>Pichiomycetes</taxon>
        <taxon>Debaryomycetaceae</taxon>
        <taxon>Millerozyma</taxon>
    </lineage>
</organism>
<name>G8YK69_PICSO</name>
<dbReference type="AlphaFoldDB" id="G8YK69"/>
<dbReference type="OrthoDB" id="4012581at2759"/>